<name>A0ABV2AIC2_9EUKA</name>
<feature type="compositionally biased region" description="Basic and acidic residues" evidence="1">
    <location>
        <begin position="8"/>
        <end position="19"/>
    </location>
</feature>
<feature type="region of interest" description="Disordered" evidence="1">
    <location>
        <begin position="218"/>
        <end position="246"/>
    </location>
</feature>
<feature type="compositionally biased region" description="Polar residues" evidence="1">
    <location>
        <begin position="26"/>
        <end position="35"/>
    </location>
</feature>
<reference evidence="2 3" key="1">
    <citation type="journal article" date="2024" name="BMC Biol.">
        <title>Comparative genomics of Ascetosporea gives new insight into the evolutionary basis for animal parasitism in Rhizaria.</title>
        <authorList>
            <person name="Hiltunen Thoren M."/>
            <person name="Onut-Brannstrom I."/>
            <person name="Alfjorden A."/>
            <person name="Peckova H."/>
            <person name="Swords F."/>
            <person name="Hooper C."/>
            <person name="Holzer A.S."/>
            <person name="Bass D."/>
            <person name="Burki F."/>
        </authorList>
    </citation>
    <scope>NUCLEOTIDE SEQUENCE [LARGE SCALE GENOMIC DNA]</scope>
    <source>
        <strain evidence="2">20-A016</strain>
    </source>
</reference>
<evidence type="ECO:0000313" key="2">
    <source>
        <dbReference type="EMBL" id="MES1919410.1"/>
    </source>
</evidence>
<dbReference type="Proteomes" id="UP001439008">
    <property type="component" value="Unassembled WGS sequence"/>
</dbReference>
<evidence type="ECO:0000313" key="3">
    <source>
        <dbReference type="Proteomes" id="UP001439008"/>
    </source>
</evidence>
<feature type="region of interest" description="Disordered" evidence="1">
    <location>
        <begin position="168"/>
        <end position="205"/>
    </location>
</feature>
<sequence>MTKGAKQRNFDLKKYESLTKKKNPFDSINRNSNKNGLRRNIGIISKMQHKNKTVKQFGRQNKNRYFNKTRRNRDENKQNVNYSNNNNSKFEKNPKTLMDKINKKIQDDESDENLVRMSDEKFSQIRNKLNFSGKPRIFKNDVSESFQNLLVSLSSESTATAIKKAQILTKDDSSSSSDLISNNDQDFPDDRENSKVDQDAETKFLDKMTNDEVRKLYEIDSSDPNDNSLDQNQKTGKKSKFASPRKKFATLTPSLSRFKKKPRIQKMARTKERNKLKSLRKKASEFRFEKRALEVKEETRRAERQKEIRKIIENE</sequence>
<feature type="compositionally biased region" description="Polar residues" evidence="1">
    <location>
        <begin position="222"/>
        <end position="234"/>
    </location>
</feature>
<proteinExistence type="predicted"/>
<comment type="caution">
    <text evidence="2">The sequence shown here is derived from an EMBL/GenBank/DDBJ whole genome shotgun (WGS) entry which is preliminary data.</text>
</comment>
<keyword evidence="3" id="KW-1185">Reference proteome</keyword>
<accession>A0ABV2AIC2</accession>
<organism evidence="2 3">
    <name type="scientific">Bonamia ostreae</name>
    <dbReference type="NCBI Taxonomy" id="126728"/>
    <lineage>
        <taxon>Eukaryota</taxon>
        <taxon>Sar</taxon>
        <taxon>Rhizaria</taxon>
        <taxon>Endomyxa</taxon>
        <taxon>Ascetosporea</taxon>
        <taxon>Haplosporida</taxon>
        <taxon>Bonamia</taxon>
    </lineage>
</organism>
<feature type="compositionally biased region" description="Basic residues" evidence="1">
    <location>
        <begin position="235"/>
        <end position="246"/>
    </location>
</feature>
<feature type="compositionally biased region" description="Low complexity" evidence="1">
    <location>
        <begin position="78"/>
        <end position="88"/>
    </location>
</feature>
<dbReference type="EMBL" id="JBDODL010000281">
    <property type="protein sequence ID" value="MES1919410.1"/>
    <property type="molecule type" value="Genomic_DNA"/>
</dbReference>
<gene>
    <name evidence="2" type="ORF">MHBO_001248</name>
</gene>
<evidence type="ECO:0000256" key="1">
    <source>
        <dbReference type="SAM" id="MobiDB-lite"/>
    </source>
</evidence>
<feature type="compositionally biased region" description="Basic and acidic residues" evidence="1">
    <location>
        <begin position="188"/>
        <end position="205"/>
    </location>
</feature>
<feature type="region of interest" description="Disordered" evidence="1">
    <location>
        <begin position="1"/>
        <end position="35"/>
    </location>
</feature>
<feature type="region of interest" description="Disordered" evidence="1">
    <location>
        <begin position="71"/>
        <end position="93"/>
    </location>
</feature>
<protein>
    <submittedName>
        <fullName evidence="2">Uncharacterized protein</fullName>
    </submittedName>
</protein>
<feature type="region of interest" description="Disordered" evidence="1">
    <location>
        <begin position="260"/>
        <end position="280"/>
    </location>
</feature>